<evidence type="ECO:0000313" key="2">
    <source>
        <dbReference type="EMBL" id="KAK5977008.1"/>
    </source>
</evidence>
<dbReference type="AlphaFoldDB" id="A0AAN8FYB3"/>
<comment type="caution">
    <text evidence="2">The sequence shown here is derived from an EMBL/GenBank/DDBJ whole genome shotgun (WGS) entry which is preliminary data.</text>
</comment>
<feature type="chain" id="PRO_5042829142" evidence="1">
    <location>
        <begin position="18"/>
        <end position="87"/>
    </location>
</feature>
<keyword evidence="1" id="KW-0732">Signal</keyword>
<feature type="signal peptide" evidence="1">
    <location>
        <begin position="1"/>
        <end position="17"/>
    </location>
</feature>
<keyword evidence="3" id="KW-1185">Reference proteome</keyword>
<protein>
    <submittedName>
        <fullName evidence="2">Uncharacterized protein</fullName>
    </submittedName>
</protein>
<feature type="non-terminal residue" evidence="2">
    <location>
        <position position="1"/>
    </location>
</feature>
<evidence type="ECO:0000256" key="1">
    <source>
        <dbReference type="SAM" id="SignalP"/>
    </source>
</evidence>
<sequence length="87" mass="10177">LLLIVYIALFLDNMLLTTVVPIIPEYLLRISHPNKTQLLLYNKPTEDREEHKIEKRQVSTLEIRGMCIGTVHIRHRGFYAACWSPCE</sequence>
<dbReference type="EMBL" id="WIXE01011140">
    <property type="protein sequence ID" value="KAK5977008.1"/>
    <property type="molecule type" value="Genomic_DNA"/>
</dbReference>
<dbReference type="Proteomes" id="UP001331761">
    <property type="component" value="Unassembled WGS sequence"/>
</dbReference>
<accession>A0AAN8FYB3</accession>
<evidence type="ECO:0000313" key="3">
    <source>
        <dbReference type="Proteomes" id="UP001331761"/>
    </source>
</evidence>
<gene>
    <name evidence="2" type="ORF">GCK32_017843</name>
</gene>
<name>A0AAN8FYB3_TRICO</name>
<organism evidence="2 3">
    <name type="scientific">Trichostrongylus colubriformis</name>
    <name type="common">Black scour worm</name>
    <dbReference type="NCBI Taxonomy" id="6319"/>
    <lineage>
        <taxon>Eukaryota</taxon>
        <taxon>Metazoa</taxon>
        <taxon>Ecdysozoa</taxon>
        <taxon>Nematoda</taxon>
        <taxon>Chromadorea</taxon>
        <taxon>Rhabditida</taxon>
        <taxon>Rhabditina</taxon>
        <taxon>Rhabditomorpha</taxon>
        <taxon>Strongyloidea</taxon>
        <taxon>Trichostrongylidae</taxon>
        <taxon>Trichostrongylus</taxon>
    </lineage>
</organism>
<proteinExistence type="predicted"/>
<reference evidence="2 3" key="1">
    <citation type="submission" date="2019-10" db="EMBL/GenBank/DDBJ databases">
        <title>Assembly and Annotation for the nematode Trichostrongylus colubriformis.</title>
        <authorList>
            <person name="Martin J."/>
        </authorList>
    </citation>
    <scope>NUCLEOTIDE SEQUENCE [LARGE SCALE GENOMIC DNA]</scope>
    <source>
        <strain evidence="2">G859</strain>
        <tissue evidence="2">Whole worm</tissue>
    </source>
</reference>